<feature type="transmembrane region" description="Helical" evidence="6">
    <location>
        <begin position="45"/>
        <end position="65"/>
    </location>
</feature>
<keyword evidence="4 6" id="KW-1133">Transmembrane helix</keyword>
<evidence type="ECO:0000256" key="2">
    <source>
        <dbReference type="ARBA" id="ARBA00022475"/>
    </source>
</evidence>
<dbReference type="PANTHER" id="PTHR30213">
    <property type="entry name" value="INNER MEMBRANE PROTEIN YHJD"/>
    <property type="match status" value="1"/>
</dbReference>
<organism evidence="7">
    <name type="scientific">uncultured Nocardioidaceae bacterium</name>
    <dbReference type="NCBI Taxonomy" id="253824"/>
    <lineage>
        <taxon>Bacteria</taxon>
        <taxon>Bacillati</taxon>
        <taxon>Actinomycetota</taxon>
        <taxon>Actinomycetes</taxon>
        <taxon>Propionibacteriales</taxon>
        <taxon>Nocardioidaceae</taxon>
        <taxon>environmental samples</taxon>
    </lineage>
</organism>
<accession>A0A6J4KZN5</accession>
<dbReference type="Pfam" id="PF03631">
    <property type="entry name" value="Virul_fac_BrkB"/>
    <property type="match status" value="1"/>
</dbReference>
<evidence type="ECO:0000256" key="3">
    <source>
        <dbReference type="ARBA" id="ARBA00022692"/>
    </source>
</evidence>
<comment type="subcellular location">
    <subcellularLocation>
        <location evidence="1">Cell membrane</location>
        <topology evidence="1">Multi-pass membrane protein</topology>
    </subcellularLocation>
</comment>
<gene>
    <name evidence="7" type="ORF">AVDCRST_MAG29-391</name>
</gene>
<name>A0A6J4KZN5_9ACTN</name>
<keyword evidence="2" id="KW-1003">Cell membrane</keyword>
<dbReference type="InterPro" id="IPR017039">
    <property type="entry name" value="Virul_fac_BrkB"/>
</dbReference>
<feature type="transmembrane region" description="Helical" evidence="6">
    <location>
        <begin position="153"/>
        <end position="177"/>
    </location>
</feature>
<dbReference type="GO" id="GO:0005886">
    <property type="term" value="C:plasma membrane"/>
    <property type="evidence" value="ECO:0007669"/>
    <property type="project" value="UniProtKB-SubCell"/>
</dbReference>
<evidence type="ECO:0000256" key="1">
    <source>
        <dbReference type="ARBA" id="ARBA00004651"/>
    </source>
</evidence>
<protein>
    <submittedName>
        <fullName evidence="7">Uncharacterized protein</fullName>
    </submittedName>
</protein>
<sequence>MKVVDQASAGLARARARWGWFDHTLRAVGHYLEHQGNVFAGAVTYYGFLSVFPLLILAYSVLGFVTGDDPVATREVTDTLEQVFPGLVGTTDDAPINVSRFQHAAQTASVVGSATLIYTGLGWMGALRTSLQAVFTLPQSAQPAILPAIMWDLLSLAILGTTLVLSVSLSAVVAAVTDRVLDALGMDTLPGYGFMFGVLCIAVSTLLFFMMYRMLPRPELPKRALLEGALLAAVAFEALKLLATKLIAIALQSPTAAVAGTFVVLLIWINYFSRLIFFGGSWAATTPVARRRLPRLRERATD</sequence>
<evidence type="ECO:0000256" key="4">
    <source>
        <dbReference type="ARBA" id="ARBA00022989"/>
    </source>
</evidence>
<evidence type="ECO:0000256" key="6">
    <source>
        <dbReference type="SAM" id="Phobius"/>
    </source>
</evidence>
<reference evidence="7" key="1">
    <citation type="submission" date="2020-02" db="EMBL/GenBank/DDBJ databases">
        <authorList>
            <person name="Meier V. D."/>
        </authorList>
    </citation>
    <scope>NUCLEOTIDE SEQUENCE</scope>
    <source>
        <strain evidence="7">AVDCRST_MAG29</strain>
    </source>
</reference>
<evidence type="ECO:0000313" key="7">
    <source>
        <dbReference type="EMBL" id="CAA9318806.1"/>
    </source>
</evidence>
<feature type="transmembrane region" description="Helical" evidence="6">
    <location>
        <begin position="249"/>
        <end position="269"/>
    </location>
</feature>
<proteinExistence type="predicted"/>
<feature type="transmembrane region" description="Helical" evidence="6">
    <location>
        <begin position="189"/>
        <end position="212"/>
    </location>
</feature>
<dbReference type="PIRSF" id="PIRSF035875">
    <property type="entry name" value="RNase_BN"/>
    <property type="match status" value="1"/>
</dbReference>
<keyword evidence="5 6" id="KW-0472">Membrane</keyword>
<dbReference type="AlphaFoldDB" id="A0A6J4KZN5"/>
<keyword evidence="3 6" id="KW-0812">Transmembrane</keyword>
<evidence type="ECO:0000256" key="5">
    <source>
        <dbReference type="ARBA" id="ARBA00023136"/>
    </source>
</evidence>
<dbReference type="PANTHER" id="PTHR30213:SF1">
    <property type="entry name" value="INNER MEMBRANE PROTEIN YHJD"/>
    <property type="match status" value="1"/>
</dbReference>
<dbReference type="EMBL" id="CADCUG010000028">
    <property type="protein sequence ID" value="CAA9318806.1"/>
    <property type="molecule type" value="Genomic_DNA"/>
</dbReference>